<dbReference type="PANTHER" id="PTHR43037">
    <property type="entry name" value="UNNAMED PRODUCT-RELATED"/>
    <property type="match status" value="1"/>
</dbReference>
<protein>
    <submittedName>
        <fullName evidence="4">Phospholipase/Carboxylesterase</fullName>
    </submittedName>
</protein>
<feature type="compositionally biased region" description="Polar residues" evidence="2">
    <location>
        <begin position="1"/>
        <end position="12"/>
    </location>
</feature>
<dbReference type="InterPro" id="IPR003140">
    <property type="entry name" value="PLipase/COase/thioEstase"/>
</dbReference>
<evidence type="ECO:0000259" key="3">
    <source>
        <dbReference type="Pfam" id="PF02230"/>
    </source>
</evidence>
<dbReference type="Proteomes" id="UP000316213">
    <property type="component" value="Unassembled WGS sequence"/>
</dbReference>
<sequence>MSGSFSPRWSRSNHSHEKLGPQEGQNTAKTSTVLASPFQSFCQIVTPLHFQTTYQYPLLVWLHSAGASELQIEQILPHISSRNYVGVGVRATYATDVQGSGFDWQSSQNGVRKACQNIFDAIEMTSRRHSIHPDRIILAGLGSGATMACRVAMQHPNAFAGVIRMSGRLETAGCGLGKFNQLRQRRLPMLWQQAMDGVDDDSAQLRRDITTAQWLQAQVEIRQYPGNDVVNTAALKDIDRWCFDKIVTPSPATDSSTAADTVNIELIQGSELKMVEFSAN</sequence>
<dbReference type="Pfam" id="PF02230">
    <property type="entry name" value="Abhydrolase_2"/>
    <property type="match status" value="1"/>
</dbReference>
<feature type="region of interest" description="Disordered" evidence="2">
    <location>
        <begin position="1"/>
        <end position="27"/>
    </location>
</feature>
<dbReference type="GO" id="GO:0016787">
    <property type="term" value="F:hydrolase activity"/>
    <property type="evidence" value="ECO:0007669"/>
    <property type="project" value="InterPro"/>
</dbReference>
<accession>A0A5C6AQE5</accession>
<dbReference type="Gene3D" id="3.40.50.1820">
    <property type="entry name" value="alpha/beta hydrolase"/>
    <property type="match status" value="1"/>
</dbReference>
<organism evidence="4 5">
    <name type="scientific">Neorhodopirellula pilleata</name>
    <dbReference type="NCBI Taxonomy" id="2714738"/>
    <lineage>
        <taxon>Bacteria</taxon>
        <taxon>Pseudomonadati</taxon>
        <taxon>Planctomycetota</taxon>
        <taxon>Planctomycetia</taxon>
        <taxon>Pirellulales</taxon>
        <taxon>Pirellulaceae</taxon>
        <taxon>Neorhodopirellula</taxon>
    </lineage>
</organism>
<dbReference type="PANTHER" id="PTHR43037:SF1">
    <property type="entry name" value="BLL1128 PROTEIN"/>
    <property type="match status" value="1"/>
</dbReference>
<dbReference type="RefSeq" id="WP_231602831.1">
    <property type="nucleotide sequence ID" value="NZ_SJPM01000002.1"/>
</dbReference>
<comment type="caution">
    <text evidence="4">The sequence shown here is derived from an EMBL/GenBank/DDBJ whole genome shotgun (WGS) entry which is preliminary data.</text>
</comment>
<evidence type="ECO:0000256" key="2">
    <source>
        <dbReference type="SAM" id="MobiDB-lite"/>
    </source>
</evidence>
<dbReference type="InterPro" id="IPR050955">
    <property type="entry name" value="Plant_Biomass_Hydrol_Est"/>
</dbReference>
<dbReference type="SUPFAM" id="SSF53474">
    <property type="entry name" value="alpha/beta-Hydrolases"/>
    <property type="match status" value="1"/>
</dbReference>
<dbReference type="AlphaFoldDB" id="A0A5C6AQE5"/>
<feature type="domain" description="Phospholipase/carboxylesterase/thioesterase" evidence="3">
    <location>
        <begin position="96"/>
        <end position="172"/>
    </location>
</feature>
<keyword evidence="5" id="KW-1185">Reference proteome</keyword>
<gene>
    <name evidence="4" type="ORF">Pla100_16760</name>
</gene>
<dbReference type="EMBL" id="SJPM01000002">
    <property type="protein sequence ID" value="TWU01940.1"/>
    <property type="molecule type" value="Genomic_DNA"/>
</dbReference>
<proteinExistence type="predicted"/>
<reference evidence="4 5" key="1">
    <citation type="submission" date="2019-02" db="EMBL/GenBank/DDBJ databases">
        <title>Deep-cultivation of Planctomycetes and their phenomic and genomic characterization uncovers novel biology.</title>
        <authorList>
            <person name="Wiegand S."/>
            <person name="Jogler M."/>
            <person name="Boedeker C."/>
            <person name="Pinto D."/>
            <person name="Vollmers J."/>
            <person name="Rivas-Marin E."/>
            <person name="Kohn T."/>
            <person name="Peeters S.H."/>
            <person name="Heuer A."/>
            <person name="Rast P."/>
            <person name="Oberbeckmann S."/>
            <person name="Bunk B."/>
            <person name="Jeske O."/>
            <person name="Meyerdierks A."/>
            <person name="Storesund J.E."/>
            <person name="Kallscheuer N."/>
            <person name="Luecker S."/>
            <person name="Lage O.M."/>
            <person name="Pohl T."/>
            <person name="Merkel B.J."/>
            <person name="Hornburger P."/>
            <person name="Mueller R.-W."/>
            <person name="Bruemmer F."/>
            <person name="Labrenz M."/>
            <person name="Spormann A.M."/>
            <person name="Op Den Camp H."/>
            <person name="Overmann J."/>
            <person name="Amann R."/>
            <person name="Jetten M.S.M."/>
            <person name="Mascher T."/>
            <person name="Medema M.H."/>
            <person name="Devos D.P."/>
            <person name="Kaster A.-K."/>
            <person name="Ovreas L."/>
            <person name="Rohde M."/>
            <person name="Galperin M.Y."/>
            <person name="Jogler C."/>
        </authorList>
    </citation>
    <scope>NUCLEOTIDE SEQUENCE [LARGE SCALE GENOMIC DNA]</scope>
    <source>
        <strain evidence="4 5">Pla100</strain>
    </source>
</reference>
<name>A0A5C6AQE5_9BACT</name>
<evidence type="ECO:0000313" key="5">
    <source>
        <dbReference type="Proteomes" id="UP000316213"/>
    </source>
</evidence>
<keyword evidence="1" id="KW-0732">Signal</keyword>
<evidence type="ECO:0000313" key="4">
    <source>
        <dbReference type="EMBL" id="TWU01940.1"/>
    </source>
</evidence>
<evidence type="ECO:0000256" key="1">
    <source>
        <dbReference type="ARBA" id="ARBA00022729"/>
    </source>
</evidence>
<dbReference type="InterPro" id="IPR029058">
    <property type="entry name" value="AB_hydrolase_fold"/>
</dbReference>